<feature type="chain" id="PRO_5045784991" evidence="1">
    <location>
        <begin position="19"/>
        <end position="232"/>
    </location>
</feature>
<keyword evidence="1" id="KW-0732">Signal</keyword>
<keyword evidence="3" id="KW-1185">Reference proteome</keyword>
<dbReference type="Gene3D" id="3.15.10.30">
    <property type="entry name" value="Haemolymph juvenile hormone binding protein"/>
    <property type="match status" value="1"/>
</dbReference>
<dbReference type="Pfam" id="PF06585">
    <property type="entry name" value="JHBP"/>
    <property type="match status" value="1"/>
</dbReference>
<dbReference type="PANTHER" id="PTHR11008">
    <property type="entry name" value="PROTEIN TAKEOUT-LIKE PROTEIN"/>
    <property type="match status" value="1"/>
</dbReference>
<feature type="signal peptide" evidence="1">
    <location>
        <begin position="1"/>
        <end position="18"/>
    </location>
</feature>
<organism evidence="2 3">
    <name type="scientific">Chilo suppressalis</name>
    <name type="common">Asiatic rice borer moth</name>
    <dbReference type="NCBI Taxonomy" id="168631"/>
    <lineage>
        <taxon>Eukaryota</taxon>
        <taxon>Metazoa</taxon>
        <taxon>Ecdysozoa</taxon>
        <taxon>Arthropoda</taxon>
        <taxon>Hexapoda</taxon>
        <taxon>Insecta</taxon>
        <taxon>Pterygota</taxon>
        <taxon>Neoptera</taxon>
        <taxon>Endopterygota</taxon>
        <taxon>Lepidoptera</taxon>
        <taxon>Glossata</taxon>
        <taxon>Ditrysia</taxon>
        <taxon>Pyraloidea</taxon>
        <taxon>Crambidae</taxon>
        <taxon>Crambinae</taxon>
        <taxon>Chilo</taxon>
    </lineage>
</organism>
<dbReference type="Proteomes" id="UP001153292">
    <property type="component" value="Chromosome 15"/>
</dbReference>
<dbReference type="SMART" id="SM00700">
    <property type="entry name" value="JHBP"/>
    <property type="match status" value="1"/>
</dbReference>
<evidence type="ECO:0000256" key="1">
    <source>
        <dbReference type="SAM" id="SignalP"/>
    </source>
</evidence>
<dbReference type="EMBL" id="OU963908">
    <property type="protein sequence ID" value="CAH0399973.1"/>
    <property type="molecule type" value="Genomic_DNA"/>
</dbReference>
<proteinExistence type="predicted"/>
<dbReference type="InterPro" id="IPR010562">
    <property type="entry name" value="Haemolymph_juvenile_hormone-bd"/>
</dbReference>
<accession>A0ABN8B013</accession>
<protein>
    <submittedName>
        <fullName evidence="2">Uncharacterized protein</fullName>
    </submittedName>
</protein>
<sequence>MEMWWFLLLVASVVSVNGSMAPFIEACREGDRECLLASARRALPVVAAGVPALAIGALDPLHIARVRTDNAGLVMEFTNTVIKGLGNSEVLKLERSDTNMELTLKSSLMMAGDYKMSGKLLVMPIQGEGKYKIRIKDMVTRVSLDWEAVGGFWRVRGWHHDARVLTGAHFSFQNLFNGNKKLSDALHQFANSNWREIFQEVAPPMVEKTVAMIVQEVTKLFDKVPISELVKS</sequence>
<reference evidence="2" key="1">
    <citation type="submission" date="2021-12" db="EMBL/GenBank/DDBJ databases">
        <authorList>
            <person name="King R."/>
        </authorList>
    </citation>
    <scope>NUCLEOTIDE SEQUENCE</scope>
</reference>
<dbReference type="InterPro" id="IPR038606">
    <property type="entry name" value="To_sf"/>
</dbReference>
<evidence type="ECO:0000313" key="2">
    <source>
        <dbReference type="EMBL" id="CAH0399973.1"/>
    </source>
</evidence>
<name>A0ABN8B013_CHISP</name>
<evidence type="ECO:0000313" key="3">
    <source>
        <dbReference type="Proteomes" id="UP001153292"/>
    </source>
</evidence>
<dbReference type="PANTHER" id="PTHR11008:SF18">
    <property type="entry name" value="BCDNA.GH05536-RELATED"/>
    <property type="match status" value="1"/>
</dbReference>
<gene>
    <name evidence="2" type="ORF">CHILSU_LOCUS3151</name>
</gene>